<dbReference type="PROSITE" id="PS50928">
    <property type="entry name" value="ABC_TM1"/>
    <property type="match status" value="1"/>
</dbReference>
<evidence type="ECO:0000256" key="3">
    <source>
        <dbReference type="ARBA" id="ARBA00022448"/>
    </source>
</evidence>
<dbReference type="RefSeq" id="WP_311691969.1">
    <property type="nucleotide sequence ID" value="NZ_JAVRHL010000003.1"/>
</dbReference>
<dbReference type="CDD" id="cd06261">
    <property type="entry name" value="TM_PBP2"/>
    <property type="match status" value="1"/>
</dbReference>
<gene>
    <name evidence="10" type="ORF">RM543_12095</name>
</gene>
<evidence type="ECO:0000256" key="6">
    <source>
        <dbReference type="ARBA" id="ARBA00022989"/>
    </source>
</evidence>
<organism evidence="10 11">
    <name type="scientific">Tropicimonas omnivorans</name>
    <dbReference type="NCBI Taxonomy" id="3075590"/>
    <lineage>
        <taxon>Bacteria</taxon>
        <taxon>Pseudomonadati</taxon>
        <taxon>Pseudomonadota</taxon>
        <taxon>Alphaproteobacteria</taxon>
        <taxon>Rhodobacterales</taxon>
        <taxon>Roseobacteraceae</taxon>
        <taxon>Tropicimonas</taxon>
    </lineage>
</organism>
<evidence type="ECO:0000256" key="8">
    <source>
        <dbReference type="RuleBase" id="RU363032"/>
    </source>
</evidence>
<keyword evidence="4" id="KW-1003">Cell membrane</keyword>
<keyword evidence="3 8" id="KW-0813">Transport</keyword>
<keyword evidence="11" id="KW-1185">Reference proteome</keyword>
<comment type="caution">
    <text evidence="10">The sequence shown here is derived from an EMBL/GenBank/DDBJ whole genome shotgun (WGS) entry which is preliminary data.</text>
</comment>
<sequence>MTDAVPPKGRGPLARREARLAWGLLAPTIAIVSAVVVLPLLAILWISFKPVGLADLRPPEPVVRESLRGDGEDLRLQYRLRNSSRDIAISGVTISDTLPPGLSIRENDDRCEVTNGTILCDLGDLEAGGRDEIEIFVSADGDADALGDEAEESAPGVTGRAPNILTNAEFTFENFARIFDGDEFWDVLGVTLFYATVGTIGALVVGLFAALLLDRSFRGQGILRGLYLFPYVAPVIAVAFTWVILFDPFSGSANALLLRMGVTESAINFFGDRPLALIMVTVFEIWRYFPLSFLFILARMQSIPEDMYEAADMDGASPFQKFWFLSLPQLLGILSVLFLLRFIWTFNKFDDIFLLTGGNAGTRTLTVNVYEQAFAISNIGAGAAVAVVIFACLLLFSVFFFKVISREEGL</sequence>
<feature type="transmembrane region" description="Helical" evidence="8">
    <location>
        <begin position="322"/>
        <end position="344"/>
    </location>
</feature>
<evidence type="ECO:0000256" key="4">
    <source>
        <dbReference type="ARBA" id="ARBA00022475"/>
    </source>
</evidence>
<dbReference type="InterPro" id="IPR035906">
    <property type="entry name" value="MetI-like_sf"/>
</dbReference>
<dbReference type="Pfam" id="PF00528">
    <property type="entry name" value="BPD_transp_1"/>
    <property type="match status" value="1"/>
</dbReference>
<evidence type="ECO:0000313" key="10">
    <source>
        <dbReference type="EMBL" id="MDT0683430.1"/>
    </source>
</evidence>
<accession>A0ABU3DIA8</accession>
<comment type="similarity">
    <text evidence="2 8">Belongs to the binding-protein-dependent transport system permease family.</text>
</comment>
<keyword evidence="6 8" id="KW-1133">Transmembrane helix</keyword>
<dbReference type="Proteomes" id="UP001265259">
    <property type="component" value="Unassembled WGS sequence"/>
</dbReference>
<dbReference type="InterPro" id="IPR050809">
    <property type="entry name" value="UgpAE/MalFG_permease"/>
</dbReference>
<evidence type="ECO:0000259" key="9">
    <source>
        <dbReference type="PROSITE" id="PS50928"/>
    </source>
</evidence>
<feature type="transmembrane region" description="Helical" evidence="8">
    <location>
        <begin position="225"/>
        <end position="245"/>
    </location>
</feature>
<feature type="transmembrane region" description="Helical" evidence="8">
    <location>
        <begin position="192"/>
        <end position="213"/>
    </location>
</feature>
<feature type="transmembrane region" description="Helical" evidence="8">
    <location>
        <begin position="379"/>
        <end position="401"/>
    </location>
</feature>
<dbReference type="PANTHER" id="PTHR43227">
    <property type="entry name" value="BLL4140 PROTEIN"/>
    <property type="match status" value="1"/>
</dbReference>
<keyword evidence="7 8" id="KW-0472">Membrane</keyword>
<protein>
    <submittedName>
        <fullName evidence="10">Sugar ABC transporter permease</fullName>
    </submittedName>
</protein>
<dbReference type="EMBL" id="JAVRHL010000003">
    <property type="protein sequence ID" value="MDT0683430.1"/>
    <property type="molecule type" value="Genomic_DNA"/>
</dbReference>
<dbReference type="Gene3D" id="1.10.3720.10">
    <property type="entry name" value="MetI-like"/>
    <property type="match status" value="1"/>
</dbReference>
<comment type="subcellular location">
    <subcellularLocation>
        <location evidence="1 8">Cell membrane</location>
        <topology evidence="1 8">Multi-pass membrane protein</topology>
    </subcellularLocation>
</comment>
<dbReference type="PANTHER" id="PTHR43227:SF8">
    <property type="entry name" value="DIACETYLCHITOBIOSE UPTAKE SYSTEM PERMEASE PROTEIN DASB"/>
    <property type="match status" value="1"/>
</dbReference>
<evidence type="ECO:0000256" key="1">
    <source>
        <dbReference type="ARBA" id="ARBA00004651"/>
    </source>
</evidence>
<dbReference type="InterPro" id="IPR000515">
    <property type="entry name" value="MetI-like"/>
</dbReference>
<dbReference type="SUPFAM" id="SSF161098">
    <property type="entry name" value="MetI-like"/>
    <property type="match status" value="1"/>
</dbReference>
<feature type="transmembrane region" description="Helical" evidence="8">
    <location>
        <begin position="275"/>
        <end position="298"/>
    </location>
</feature>
<evidence type="ECO:0000256" key="5">
    <source>
        <dbReference type="ARBA" id="ARBA00022692"/>
    </source>
</evidence>
<keyword evidence="5 8" id="KW-0812">Transmembrane</keyword>
<reference evidence="10 11" key="1">
    <citation type="submission" date="2023-09" db="EMBL/GenBank/DDBJ databases">
        <authorList>
            <person name="Rey-Velasco X."/>
        </authorList>
    </citation>
    <scope>NUCLEOTIDE SEQUENCE [LARGE SCALE GENOMIC DNA]</scope>
    <source>
        <strain evidence="10 11">F158</strain>
    </source>
</reference>
<feature type="domain" description="ABC transmembrane type-1" evidence="9">
    <location>
        <begin position="188"/>
        <end position="400"/>
    </location>
</feature>
<proteinExistence type="inferred from homology"/>
<evidence type="ECO:0000256" key="2">
    <source>
        <dbReference type="ARBA" id="ARBA00009306"/>
    </source>
</evidence>
<feature type="transmembrane region" description="Helical" evidence="8">
    <location>
        <begin position="20"/>
        <end position="48"/>
    </location>
</feature>
<name>A0ABU3DIA8_9RHOB</name>
<evidence type="ECO:0000313" key="11">
    <source>
        <dbReference type="Proteomes" id="UP001265259"/>
    </source>
</evidence>
<evidence type="ECO:0000256" key="7">
    <source>
        <dbReference type="ARBA" id="ARBA00023136"/>
    </source>
</evidence>